<protein>
    <submittedName>
        <fullName evidence="2">Uncharacterized protein</fullName>
    </submittedName>
</protein>
<evidence type="ECO:0000313" key="3">
    <source>
        <dbReference type="Proteomes" id="UP000314294"/>
    </source>
</evidence>
<feature type="region of interest" description="Disordered" evidence="1">
    <location>
        <begin position="40"/>
        <end position="86"/>
    </location>
</feature>
<feature type="compositionally biased region" description="Basic and acidic residues" evidence="1">
    <location>
        <begin position="56"/>
        <end position="68"/>
    </location>
</feature>
<organism evidence="2 3">
    <name type="scientific">Liparis tanakae</name>
    <name type="common">Tanaka's snailfish</name>
    <dbReference type="NCBI Taxonomy" id="230148"/>
    <lineage>
        <taxon>Eukaryota</taxon>
        <taxon>Metazoa</taxon>
        <taxon>Chordata</taxon>
        <taxon>Craniata</taxon>
        <taxon>Vertebrata</taxon>
        <taxon>Euteleostomi</taxon>
        <taxon>Actinopterygii</taxon>
        <taxon>Neopterygii</taxon>
        <taxon>Teleostei</taxon>
        <taxon>Neoteleostei</taxon>
        <taxon>Acanthomorphata</taxon>
        <taxon>Eupercaria</taxon>
        <taxon>Perciformes</taxon>
        <taxon>Cottioidei</taxon>
        <taxon>Cottales</taxon>
        <taxon>Liparidae</taxon>
        <taxon>Liparis</taxon>
    </lineage>
</organism>
<name>A0A4Z2ET59_9TELE</name>
<accession>A0A4Z2ET59</accession>
<dbReference type="EMBL" id="SRLO01003179">
    <property type="protein sequence ID" value="TNN31761.1"/>
    <property type="molecule type" value="Genomic_DNA"/>
</dbReference>
<keyword evidence="3" id="KW-1185">Reference proteome</keyword>
<evidence type="ECO:0000256" key="1">
    <source>
        <dbReference type="SAM" id="MobiDB-lite"/>
    </source>
</evidence>
<dbReference type="AlphaFoldDB" id="A0A4Z2ET59"/>
<proteinExistence type="predicted"/>
<sequence length="86" mass="9947">MRMRMRMKMRMRMRMKMKKGALQRIMAVCRSVCEIRLDGEEEQPVDAAGATSAEIRVMERRQQEDQDSGRGGTAHPVMDGYHGNFL</sequence>
<evidence type="ECO:0000313" key="2">
    <source>
        <dbReference type="EMBL" id="TNN31761.1"/>
    </source>
</evidence>
<gene>
    <name evidence="2" type="ORF">EYF80_058081</name>
</gene>
<dbReference type="Proteomes" id="UP000314294">
    <property type="component" value="Unassembled WGS sequence"/>
</dbReference>
<comment type="caution">
    <text evidence="2">The sequence shown here is derived from an EMBL/GenBank/DDBJ whole genome shotgun (WGS) entry which is preliminary data.</text>
</comment>
<reference evidence="2 3" key="1">
    <citation type="submission" date="2019-03" db="EMBL/GenBank/DDBJ databases">
        <title>First draft genome of Liparis tanakae, snailfish: a comprehensive survey of snailfish specific genes.</title>
        <authorList>
            <person name="Kim W."/>
            <person name="Song I."/>
            <person name="Jeong J.-H."/>
            <person name="Kim D."/>
            <person name="Kim S."/>
            <person name="Ryu S."/>
            <person name="Song J.Y."/>
            <person name="Lee S.K."/>
        </authorList>
    </citation>
    <scope>NUCLEOTIDE SEQUENCE [LARGE SCALE GENOMIC DNA]</scope>
    <source>
        <tissue evidence="2">Muscle</tissue>
    </source>
</reference>